<dbReference type="Proteomes" id="UP000019471">
    <property type="component" value="Unassembled WGS sequence"/>
</dbReference>
<accession>W9X875</accession>
<dbReference type="RefSeq" id="XP_007739999.1">
    <property type="nucleotide sequence ID" value="XM_007741809.1"/>
</dbReference>
<dbReference type="AlphaFoldDB" id="W9X875"/>
<dbReference type="OrthoDB" id="4158631at2759"/>
<dbReference type="eggNOG" id="ENOG502RUBU">
    <property type="taxonomic scope" value="Eukaryota"/>
</dbReference>
<proteinExistence type="predicted"/>
<protein>
    <recommendedName>
        <fullName evidence="5">Transcription factor domain-containing protein</fullName>
    </recommendedName>
</protein>
<dbReference type="CDD" id="cd12148">
    <property type="entry name" value="fungal_TF_MHR"/>
    <property type="match status" value="1"/>
</dbReference>
<feature type="compositionally biased region" description="Polar residues" evidence="1">
    <location>
        <begin position="204"/>
        <end position="217"/>
    </location>
</feature>
<comment type="caution">
    <text evidence="3">The sequence shown here is derived from an EMBL/GenBank/DDBJ whole genome shotgun (WGS) entry which is preliminary data.</text>
</comment>
<dbReference type="EMBL" id="AMGX01000001">
    <property type="protein sequence ID" value="EXJ76682.1"/>
    <property type="molecule type" value="Genomic_DNA"/>
</dbReference>
<evidence type="ECO:0008006" key="5">
    <source>
        <dbReference type="Google" id="ProtNLM"/>
    </source>
</evidence>
<keyword evidence="4" id="KW-1185">Reference proteome</keyword>
<feature type="chain" id="PRO_5004934087" description="Transcription factor domain-containing protein" evidence="2">
    <location>
        <begin position="24"/>
        <end position="276"/>
    </location>
</feature>
<evidence type="ECO:0000313" key="3">
    <source>
        <dbReference type="EMBL" id="EXJ76682.1"/>
    </source>
</evidence>
<gene>
    <name evidence="3" type="ORF">A1O5_01190</name>
</gene>
<name>W9X875_9EURO</name>
<reference evidence="3 4" key="1">
    <citation type="submission" date="2013-03" db="EMBL/GenBank/DDBJ databases">
        <title>The Genome Sequence of Cladophialophora psammophila CBS 110553.</title>
        <authorList>
            <consortium name="The Broad Institute Genomics Platform"/>
            <person name="Cuomo C."/>
            <person name="de Hoog S."/>
            <person name="Gorbushina A."/>
            <person name="Walker B."/>
            <person name="Young S.K."/>
            <person name="Zeng Q."/>
            <person name="Gargeya S."/>
            <person name="Fitzgerald M."/>
            <person name="Haas B."/>
            <person name="Abouelleil A."/>
            <person name="Allen A.W."/>
            <person name="Alvarado L."/>
            <person name="Arachchi H.M."/>
            <person name="Berlin A.M."/>
            <person name="Chapman S.B."/>
            <person name="Gainer-Dewar J."/>
            <person name="Goldberg J."/>
            <person name="Griggs A."/>
            <person name="Gujja S."/>
            <person name="Hansen M."/>
            <person name="Howarth C."/>
            <person name="Imamovic A."/>
            <person name="Ireland A."/>
            <person name="Larimer J."/>
            <person name="McCowan C."/>
            <person name="Murphy C."/>
            <person name="Pearson M."/>
            <person name="Poon T.W."/>
            <person name="Priest M."/>
            <person name="Roberts A."/>
            <person name="Saif S."/>
            <person name="Shea T."/>
            <person name="Sisk P."/>
            <person name="Sykes S."/>
            <person name="Wortman J."/>
            <person name="Nusbaum C."/>
            <person name="Birren B."/>
        </authorList>
    </citation>
    <scope>NUCLEOTIDE SEQUENCE [LARGE SCALE GENOMIC DNA]</scope>
    <source>
        <strain evidence="3 4">CBS 110553</strain>
    </source>
</reference>
<dbReference type="HOGENOM" id="CLU_1008335_0_0_1"/>
<evidence type="ECO:0000256" key="2">
    <source>
        <dbReference type="SAM" id="SignalP"/>
    </source>
</evidence>
<feature type="region of interest" description="Disordered" evidence="1">
    <location>
        <begin position="202"/>
        <end position="221"/>
    </location>
</feature>
<keyword evidence="2" id="KW-0732">Signal</keyword>
<sequence length="276" mass="30576">MAALTVILNEILSIFFTISSVVSLREVSGEHIINIAERIESDLAVWRATYLDQILTQRFFPDVTGSLELAYITARIMLLRGIFPKLYRRNFPMDRYVERAVEITTHAIALVETLQINRLSAFWWSCSGFNLALAGTFMASLKRLSPNSERATYWASRLKYYRTLLSAHGVSFWPAKFAAMALAGMAKSLTKATEAGARAGIEAASSSTGATEDTTPSHIDAFTSPLTTSSGVSYDFFPHSLTELNGPDFYLDLWGEGDGFQWEPDPVSDATTTVTR</sequence>
<evidence type="ECO:0000256" key="1">
    <source>
        <dbReference type="SAM" id="MobiDB-lite"/>
    </source>
</evidence>
<evidence type="ECO:0000313" key="4">
    <source>
        <dbReference type="Proteomes" id="UP000019471"/>
    </source>
</evidence>
<organism evidence="3 4">
    <name type="scientific">Cladophialophora psammophila CBS 110553</name>
    <dbReference type="NCBI Taxonomy" id="1182543"/>
    <lineage>
        <taxon>Eukaryota</taxon>
        <taxon>Fungi</taxon>
        <taxon>Dikarya</taxon>
        <taxon>Ascomycota</taxon>
        <taxon>Pezizomycotina</taxon>
        <taxon>Eurotiomycetes</taxon>
        <taxon>Chaetothyriomycetidae</taxon>
        <taxon>Chaetothyriales</taxon>
        <taxon>Herpotrichiellaceae</taxon>
        <taxon>Cladophialophora</taxon>
    </lineage>
</organism>
<dbReference type="STRING" id="1182543.W9X875"/>
<feature type="signal peptide" evidence="2">
    <location>
        <begin position="1"/>
        <end position="23"/>
    </location>
</feature>
<dbReference type="GeneID" id="19185926"/>